<comment type="catalytic activity">
    <reaction evidence="15">
        <text>hydrogencarbonate + NH4(+) + 2 ATP = carbamoyl phosphate + 2 ADP + phosphate + 2 H(+)</text>
        <dbReference type="Rhea" id="RHEA:18029"/>
        <dbReference type="ChEBI" id="CHEBI:15378"/>
        <dbReference type="ChEBI" id="CHEBI:17544"/>
        <dbReference type="ChEBI" id="CHEBI:28938"/>
        <dbReference type="ChEBI" id="CHEBI:30616"/>
        <dbReference type="ChEBI" id="CHEBI:43474"/>
        <dbReference type="ChEBI" id="CHEBI:58228"/>
        <dbReference type="ChEBI" id="CHEBI:456216"/>
        <dbReference type="EC" id="6.3.4.16"/>
    </reaction>
</comment>
<dbReference type="SUPFAM" id="SSF56059">
    <property type="entry name" value="Glutathione synthetase ATP-binding domain-like"/>
    <property type="match status" value="2"/>
</dbReference>
<feature type="domain" description="ATP-grasp" evidence="20">
    <location>
        <begin position="688"/>
        <end position="880"/>
    </location>
</feature>
<dbReference type="EMBL" id="CP025938">
    <property type="protein sequence ID" value="AUS04186.1"/>
    <property type="molecule type" value="Genomic_DNA"/>
</dbReference>
<dbReference type="InterPro" id="IPR006275">
    <property type="entry name" value="CPSase_lsu"/>
</dbReference>
<evidence type="ECO:0000313" key="22">
    <source>
        <dbReference type="Proteomes" id="UP000236592"/>
    </source>
</evidence>
<dbReference type="PROSITE" id="PS50975">
    <property type="entry name" value="ATP_GRASP"/>
    <property type="match status" value="2"/>
</dbReference>
<accession>A0A2I7SE70</accession>
<evidence type="ECO:0000256" key="11">
    <source>
        <dbReference type="ARBA" id="ARBA00022840"/>
    </source>
</evidence>
<dbReference type="GO" id="GO:0006541">
    <property type="term" value="P:glutamine metabolic process"/>
    <property type="evidence" value="ECO:0007669"/>
    <property type="project" value="TreeGrafter"/>
</dbReference>
<dbReference type="Gene3D" id="3.30.470.20">
    <property type="entry name" value="ATP-grasp fold, B domain"/>
    <property type="match status" value="2"/>
</dbReference>
<dbReference type="InterPro" id="IPR013815">
    <property type="entry name" value="ATP_grasp_subdomain_1"/>
</dbReference>
<evidence type="ECO:0000256" key="8">
    <source>
        <dbReference type="ARBA" id="ARBA00022723"/>
    </source>
</evidence>
<dbReference type="OrthoDB" id="9804197at2"/>
<keyword evidence="11 19" id="KW-0067">ATP-binding</keyword>
<dbReference type="PANTHER" id="PTHR11405:SF53">
    <property type="entry name" value="CARBAMOYL-PHOSPHATE SYNTHASE [AMMONIA], MITOCHONDRIAL"/>
    <property type="match status" value="1"/>
</dbReference>
<keyword evidence="9" id="KW-0677">Repeat</keyword>
<dbReference type="NCBIfam" id="TIGR01369">
    <property type="entry name" value="CPSaseII_lrg"/>
    <property type="match status" value="1"/>
</dbReference>
<dbReference type="PROSITE" id="PS51257">
    <property type="entry name" value="PROKAR_LIPOPROTEIN"/>
    <property type="match status" value="1"/>
</dbReference>
<dbReference type="GO" id="GO:0005524">
    <property type="term" value="F:ATP binding"/>
    <property type="evidence" value="ECO:0007669"/>
    <property type="project" value="UniProtKB-UniRule"/>
</dbReference>
<comment type="similarity">
    <text evidence="4">Belongs to the CarB family.</text>
</comment>
<dbReference type="FunFam" id="3.40.50.20:FF:000002">
    <property type="entry name" value="Carbamoyl-phosphate synthase large chain"/>
    <property type="match status" value="1"/>
</dbReference>
<keyword evidence="13" id="KW-0665">Pyrimidine biosynthesis</keyword>
<evidence type="ECO:0000256" key="14">
    <source>
        <dbReference type="ARBA" id="ARBA00023211"/>
    </source>
</evidence>
<evidence type="ECO:0000256" key="3">
    <source>
        <dbReference type="ARBA" id="ARBA00005077"/>
    </source>
</evidence>
<keyword evidence="10 19" id="KW-0547">Nucleotide-binding</keyword>
<dbReference type="RefSeq" id="WP_102994308.1">
    <property type="nucleotide sequence ID" value="NZ_CP025938.1"/>
</dbReference>
<comment type="pathway">
    <text evidence="2">Pyrimidine metabolism; UMP biosynthesis via de novo pathway; (S)-dihydroorotate from bicarbonate: step 1/3.</text>
</comment>
<keyword evidence="6" id="KW-0436">Ligase</keyword>
<evidence type="ECO:0000256" key="5">
    <source>
        <dbReference type="ARBA" id="ARBA00022571"/>
    </source>
</evidence>
<comment type="subunit">
    <text evidence="18">Composed of two chains; the small (or glutamine) chain promotes the hydrolysis of glutamine to ammonia, which is used by the large (or ammonia) chain to synthesize carbamoyl phosphate. Tetramer of heterodimers (alpha,beta)4.</text>
</comment>
<dbReference type="AlphaFoldDB" id="A0A2I7SE70"/>
<keyword evidence="22" id="KW-1185">Reference proteome</keyword>
<sequence length="951" mass="106319">MPKNPKLKSILIIGSGPIVIGQACEFDYSGSQSLRSLREDGIETILINSNPATIMTDPSMADHVYLLPLTTKSIIKILEEHPQIDAVLPTMGGQTALNLCIEADEKGIWKDFGVKLIGVDINAINITEDREQFRELMNKIGVAMAPQATATSFLKGKEIAQEFGFPLCIRSSFTLGGAGAAIVYEEKDFDKLLRHGLEVSPIHEVMIDKAMMGWKEYELELLRDRNDNVVIICSIENMDPMGIHTGDSITVAPAMTLSDTTFQKMRDMAIKMMRSIGDFEGGCNVQFAVSPDEKEEIIAIEINPRVSRSSALASKATGYPIAKIATKLAIGYTLDELDNQITKSTSALFEPTLDYVIVKIPRWNFDKFEGSDRTLGLQMKAVGEVMGIGRSFQEALHKATQSLEIKRNGLGADGKGYTDYNQIIDKLTNASWDRVFVIYDAIAMGIPLSQIYDITKIDMWYLKQYEELFQLEKEISTYTIDTLDRDLLLEAKQKGYGDRQIAHMLGCLESQVYNKREELNIQRVFKLVDTCAAEFTAKTPYYYSTFENTIESAEGETYVHNESVVSDKKKIVVLGSGPNRIGQGIEFDYCCVHGVLAAAECGYETIMINCNPETVSTDFDTADKLYFEPVFWEHIYDIIRHENPEGVIVQLGGQTALKLAEKLTKYGIKIIGTSFEALDLAEDRGSFSKLLKEHNIPYPEFGVAENADEALKLAEELDFPILVRPSYVLGGQGMKIVINKEELVEHVVDLLRKIPNNKLLLDHYLDGAIEAESDAICDADGNVYIIGIMEHIEPCGVHSGDSNATLPAFNIGDLVMQQIIDHTHTIARALNTVGLINIQFAVKDDKVYIIEANPRASRTVPFIAKAYKEPYVNYATKVMLGEKKVTDFNFNPQLEGYAIKQPVFSFNKFPNVDKRLGPEMKSTGESILFIDSLKDDQFYDLYARRKMYLSK</sequence>
<dbReference type="FunFam" id="1.10.1030.10:FF:000002">
    <property type="entry name" value="Carbamoyl-phosphate synthase large chain"/>
    <property type="match status" value="1"/>
</dbReference>
<name>A0A2I7SE70_9FLAO</name>
<dbReference type="SUPFAM" id="SSF52440">
    <property type="entry name" value="PreATP-grasp domain"/>
    <property type="match status" value="2"/>
</dbReference>
<dbReference type="FunFam" id="3.40.50.20:FF:000001">
    <property type="entry name" value="Carbamoyl-phosphate synthase large chain"/>
    <property type="match status" value="1"/>
</dbReference>
<comment type="catalytic activity">
    <reaction evidence="16">
        <text>hydrogencarbonate + L-glutamine + 2 ATP + H2O = carbamoyl phosphate + L-glutamate + 2 ADP + phosphate + 2 H(+)</text>
        <dbReference type="Rhea" id="RHEA:18633"/>
        <dbReference type="ChEBI" id="CHEBI:15377"/>
        <dbReference type="ChEBI" id="CHEBI:15378"/>
        <dbReference type="ChEBI" id="CHEBI:17544"/>
        <dbReference type="ChEBI" id="CHEBI:29985"/>
        <dbReference type="ChEBI" id="CHEBI:30616"/>
        <dbReference type="ChEBI" id="CHEBI:43474"/>
        <dbReference type="ChEBI" id="CHEBI:58228"/>
        <dbReference type="ChEBI" id="CHEBI:58359"/>
        <dbReference type="ChEBI" id="CHEBI:456216"/>
        <dbReference type="EC" id="6.3.5.5"/>
    </reaction>
</comment>
<evidence type="ECO:0000256" key="7">
    <source>
        <dbReference type="ARBA" id="ARBA00022605"/>
    </source>
</evidence>
<dbReference type="GO" id="GO:0004087">
    <property type="term" value="F:carbamoyl-phosphate synthase (ammonia) activity"/>
    <property type="evidence" value="ECO:0007669"/>
    <property type="project" value="UniProtKB-EC"/>
</dbReference>
<evidence type="ECO:0000256" key="19">
    <source>
        <dbReference type="PROSITE-ProRule" id="PRU00409"/>
    </source>
</evidence>
<dbReference type="GO" id="GO:0005737">
    <property type="term" value="C:cytoplasm"/>
    <property type="evidence" value="ECO:0007669"/>
    <property type="project" value="TreeGrafter"/>
</dbReference>
<dbReference type="GO" id="GO:0006221">
    <property type="term" value="P:pyrimidine nucleotide biosynthetic process"/>
    <property type="evidence" value="ECO:0007669"/>
    <property type="project" value="UniProtKB-KW"/>
</dbReference>
<keyword evidence="14" id="KW-0464">Manganese</keyword>
<keyword evidence="8" id="KW-0479">Metal-binding</keyword>
<dbReference type="Gene3D" id="3.30.1490.20">
    <property type="entry name" value="ATP-grasp fold, A domain"/>
    <property type="match status" value="2"/>
</dbReference>
<evidence type="ECO:0000256" key="13">
    <source>
        <dbReference type="ARBA" id="ARBA00022975"/>
    </source>
</evidence>
<dbReference type="GO" id="GO:0004088">
    <property type="term" value="F:carbamoyl-phosphate synthase (glutamine-hydrolyzing) activity"/>
    <property type="evidence" value="ECO:0007669"/>
    <property type="project" value="UniProtKB-EC"/>
</dbReference>
<dbReference type="SMART" id="SM01096">
    <property type="entry name" value="CPSase_L_D3"/>
    <property type="match status" value="1"/>
</dbReference>
<evidence type="ECO:0000256" key="10">
    <source>
        <dbReference type="ARBA" id="ARBA00022741"/>
    </source>
</evidence>
<dbReference type="SUPFAM" id="SSF48108">
    <property type="entry name" value="Carbamoyl phosphate synthetase, large subunit connection domain"/>
    <property type="match status" value="1"/>
</dbReference>
<evidence type="ECO:0000313" key="21">
    <source>
        <dbReference type="EMBL" id="AUS04186.1"/>
    </source>
</evidence>
<dbReference type="InterPro" id="IPR036897">
    <property type="entry name" value="CarbamoylP_synth_lsu_oligo_sf"/>
</dbReference>
<dbReference type="Gene3D" id="3.40.50.20">
    <property type="match status" value="2"/>
</dbReference>
<dbReference type="Gene3D" id="1.10.1030.10">
    <property type="entry name" value="Carbamoyl-phosphate synthetase, large subunit oligomerisation domain"/>
    <property type="match status" value="1"/>
</dbReference>
<dbReference type="PANTHER" id="PTHR11405">
    <property type="entry name" value="CARBAMOYLTRANSFERASE FAMILY MEMBER"/>
    <property type="match status" value="1"/>
</dbReference>
<dbReference type="InterPro" id="IPR005479">
    <property type="entry name" value="CPAse_ATP-bd"/>
</dbReference>
<evidence type="ECO:0000256" key="1">
    <source>
        <dbReference type="ARBA" id="ARBA00001936"/>
    </source>
</evidence>
<comment type="pathway">
    <text evidence="3">Amino-acid biosynthesis; L-arginine biosynthesis; carbamoyl phosphate from bicarbonate: step 1/1.</text>
</comment>
<dbReference type="Pfam" id="PF25596">
    <property type="entry name" value="CPSase_L_D1"/>
    <property type="match status" value="2"/>
</dbReference>
<evidence type="ECO:0000256" key="18">
    <source>
        <dbReference type="ARBA" id="ARBA00062056"/>
    </source>
</evidence>
<dbReference type="InterPro" id="IPR005483">
    <property type="entry name" value="CPSase_dom"/>
</dbReference>
<keyword evidence="12" id="KW-0460">Magnesium</keyword>
<dbReference type="InterPro" id="IPR058047">
    <property type="entry name" value="CPSase_preATP-grasp"/>
</dbReference>
<evidence type="ECO:0000256" key="4">
    <source>
        <dbReference type="ARBA" id="ARBA00009799"/>
    </source>
</evidence>
<evidence type="ECO:0000256" key="17">
    <source>
        <dbReference type="ARBA" id="ARBA00057223"/>
    </source>
</evidence>
<keyword evidence="7" id="KW-0028">Amino-acid biosynthesis</keyword>
<dbReference type="PROSITE" id="PS00866">
    <property type="entry name" value="CPSASE_1"/>
    <property type="match status" value="1"/>
</dbReference>
<dbReference type="NCBIfam" id="NF009455">
    <property type="entry name" value="PRK12815.1"/>
    <property type="match status" value="1"/>
</dbReference>
<proteinExistence type="inferred from homology"/>
<dbReference type="Pfam" id="PF02786">
    <property type="entry name" value="CPSase_L_D2"/>
    <property type="match status" value="2"/>
</dbReference>
<dbReference type="PRINTS" id="PR00098">
    <property type="entry name" value="CPSASE"/>
</dbReference>
<evidence type="ECO:0000256" key="16">
    <source>
        <dbReference type="ARBA" id="ARBA00048816"/>
    </source>
</evidence>
<dbReference type="GO" id="GO:0006526">
    <property type="term" value="P:L-arginine biosynthetic process"/>
    <property type="evidence" value="ECO:0007669"/>
    <property type="project" value="UniProtKB-KW"/>
</dbReference>
<dbReference type="GO" id="GO:0046872">
    <property type="term" value="F:metal ion binding"/>
    <property type="evidence" value="ECO:0007669"/>
    <property type="project" value="UniProtKB-KW"/>
</dbReference>
<keyword evidence="5" id="KW-0055">Arginine biosynthesis</keyword>
<comment type="function">
    <text evidence="17">Large subunit of the glutamine-dependent carbamoyl phosphate synthetase (CPSase). CPSase catalyzes the formation of carbamoyl phosphate from the ammonia moiety of glutamine, carbonate, and phosphate donated by ATP, constituting the first step of 2 biosynthetic pathways, one leading to arginine and/or urea and the other to pyrimidine nucleotides. The large subunit (synthetase) binds the substrates ammonia (free or transferred from glutamine from the small subunit), hydrogencarbonate and ATP and carries out an ATP-coupled ligase reaction, activating hydrogencarbonate by forming carboxy phosphate which reacts with ammonia to form carbamoyl phosphate.</text>
</comment>
<dbReference type="FunFam" id="3.30.470.20:FF:000007">
    <property type="entry name" value="Carbamoyl-phosphate synthase large chain"/>
    <property type="match status" value="1"/>
</dbReference>
<dbReference type="Proteomes" id="UP000236592">
    <property type="component" value="Chromosome"/>
</dbReference>
<evidence type="ECO:0000256" key="15">
    <source>
        <dbReference type="ARBA" id="ARBA00047359"/>
    </source>
</evidence>
<evidence type="ECO:0000256" key="12">
    <source>
        <dbReference type="ARBA" id="ARBA00022842"/>
    </source>
</evidence>
<dbReference type="InterPro" id="IPR016185">
    <property type="entry name" value="PreATP-grasp_dom_sf"/>
</dbReference>
<dbReference type="InterPro" id="IPR011761">
    <property type="entry name" value="ATP-grasp"/>
</dbReference>
<protein>
    <submittedName>
        <fullName evidence="21">Carbamoyl-phosphate synthase large subunit</fullName>
    </submittedName>
</protein>
<feature type="domain" description="ATP-grasp" evidence="20">
    <location>
        <begin position="134"/>
        <end position="330"/>
    </location>
</feature>
<evidence type="ECO:0000259" key="20">
    <source>
        <dbReference type="PROSITE" id="PS50975"/>
    </source>
</evidence>
<dbReference type="NCBIfam" id="NF003671">
    <property type="entry name" value="PRK05294.1"/>
    <property type="match status" value="1"/>
</dbReference>
<evidence type="ECO:0000256" key="6">
    <source>
        <dbReference type="ARBA" id="ARBA00022598"/>
    </source>
</evidence>
<organism evidence="21 22">
    <name type="scientific">Pseudotamlana carrageenivorans</name>
    <dbReference type="NCBI Taxonomy" id="2069432"/>
    <lineage>
        <taxon>Bacteria</taxon>
        <taxon>Pseudomonadati</taxon>
        <taxon>Bacteroidota</taxon>
        <taxon>Flavobacteriia</taxon>
        <taxon>Flavobacteriales</taxon>
        <taxon>Flavobacteriaceae</taxon>
        <taxon>Pseudotamlana</taxon>
    </lineage>
</organism>
<dbReference type="SMART" id="SM01209">
    <property type="entry name" value="GARS_A"/>
    <property type="match status" value="1"/>
</dbReference>
<dbReference type="FunFam" id="3.30.470.20:FF:000026">
    <property type="entry name" value="Carbamoyl-phosphate synthase large chain"/>
    <property type="match status" value="1"/>
</dbReference>
<dbReference type="InterPro" id="IPR005480">
    <property type="entry name" value="CPSase_lsu_oligo"/>
</dbReference>
<comment type="cofactor">
    <cofactor evidence="1">
        <name>Mn(2+)</name>
        <dbReference type="ChEBI" id="CHEBI:29035"/>
    </cofactor>
</comment>
<dbReference type="Pfam" id="PF02787">
    <property type="entry name" value="CPSase_L_D3"/>
    <property type="match status" value="1"/>
</dbReference>
<evidence type="ECO:0000256" key="9">
    <source>
        <dbReference type="ARBA" id="ARBA00022737"/>
    </source>
</evidence>
<evidence type="ECO:0000256" key="2">
    <source>
        <dbReference type="ARBA" id="ARBA00004812"/>
    </source>
</evidence>
<dbReference type="PROSITE" id="PS00867">
    <property type="entry name" value="CPSASE_2"/>
    <property type="match status" value="1"/>
</dbReference>
<reference evidence="22" key="1">
    <citation type="submission" date="2018-01" db="EMBL/GenBank/DDBJ databases">
        <title>Complete genome of Tamlana sp. UJ94.</title>
        <authorList>
            <person name="Jung J."/>
            <person name="Chung D."/>
            <person name="Bae S.S."/>
            <person name="Baek K."/>
        </authorList>
    </citation>
    <scope>NUCLEOTIDE SEQUENCE [LARGE SCALE GENOMIC DNA]</scope>
    <source>
        <strain evidence="22">UJ94</strain>
    </source>
</reference>
<gene>
    <name evidence="21" type="ORF">C1A40_01245</name>
</gene>
<dbReference type="KEGG" id="taj:C1A40_01245"/>